<feature type="non-terminal residue" evidence="1">
    <location>
        <position position="1"/>
    </location>
</feature>
<dbReference type="PaxDb" id="39947-A0A0P0WBB2"/>
<proteinExistence type="predicted"/>
<gene>
    <name evidence="1" type="ordered locus">Os04g0465750</name>
    <name evidence="1" type="ORF">OSNPB_040465750</name>
</gene>
<evidence type="ECO:0000313" key="2">
    <source>
        <dbReference type="Proteomes" id="UP000059680"/>
    </source>
</evidence>
<name>A0A0P0WBB2_ORYSJ</name>
<organism evidence="1 2">
    <name type="scientific">Oryza sativa subsp. japonica</name>
    <name type="common">Rice</name>
    <dbReference type="NCBI Taxonomy" id="39947"/>
    <lineage>
        <taxon>Eukaryota</taxon>
        <taxon>Viridiplantae</taxon>
        <taxon>Streptophyta</taxon>
        <taxon>Embryophyta</taxon>
        <taxon>Tracheophyta</taxon>
        <taxon>Spermatophyta</taxon>
        <taxon>Magnoliopsida</taxon>
        <taxon>Liliopsida</taxon>
        <taxon>Poales</taxon>
        <taxon>Poaceae</taxon>
        <taxon>BOP clade</taxon>
        <taxon>Oryzoideae</taxon>
        <taxon>Oryzeae</taxon>
        <taxon>Oryzinae</taxon>
        <taxon>Oryza</taxon>
        <taxon>Oryza sativa</taxon>
    </lineage>
</organism>
<dbReference type="eggNOG" id="ENOG502R59H">
    <property type="taxonomic scope" value="Eukaryota"/>
</dbReference>
<reference evidence="1 2" key="2">
    <citation type="journal article" date="2013" name="Plant Cell Physiol.">
        <title>Rice Annotation Project Database (RAP-DB): an integrative and interactive database for rice genomics.</title>
        <authorList>
            <person name="Sakai H."/>
            <person name="Lee S.S."/>
            <person name="Tanaka T."/>
            <person name="Numa H."/>
            <person name="Kim J."/>
            <person name="Kawahara Y."/>
            <person name="Wakimoto H."/>
            <person name="Yang C.C."/>
            <person name="Iwamoto M."/>
            <person name="Abe T."/>
            <person name="Yamada Y."/>
            <person name="Muto A."/>
            <person name="Inokuchi H."/>
            <person name="Ikemura T."/>
            <person name="Matsumoto T."/>
            <person name="Sasaki T."/>
            <person name="Itoh T."/>
        </authorList>
    </citation>
    <scope>NUCLEOTIDE SEQUENCE [LARGE SCALE GENOMIC DNA]</scope>
    <source>
        <strain evidence="2">cv. Nipponbare</strain>
    </source>
</reference>
<dbReference type="InParanoid" id="A0A0P0WBB2"/>
<sequence>GGVIVLLPPPPELARRLDRQQVVAGDPREAPEPLPAAAVWVVRHAVPRRRHPRRVLFLPGAQQPAPRLPVQGVDGGDDPVLHLEVPLVVPLQVQHLVPDVARQDLVLELRTVVVHQRGQFLLVQLVVLLCSLQEFVRARDLEVRIVCGAWLC</sequence>
<reference evidence="2" key="1">
    <citation type="journal article" date="2005" name="Nature">
        <title>The map-based sequence of the rice genome.</title>
        <authorList>
            <consortium name="International rice genome sequencing project (IRGSP)"/>
            <person name="Matsumoto T."/>
            <person name="Wu J."/>
            <person name="Kanamori H."/>
            <person name="Katayose Y."/>
            <person name="Fujisawa M."/>
            <person name="Namiki N."/>
            <person name="Mizuno H."/>
            <person name="Yamamoto K."/>
            <person name="Antonio B.A."/>
            <person name="Baba T."/>
            <person name="Sakata K."/>
            <person name="Nagamura Y."/>
            <person name="Aoki H."/>
            <person name="Arikawa K."/>
            <person name="Arita K."/>
            <person name="Bito T."/>
            <person name="Chiden Y."/>
            <person name="Fujitsuka N."/>
            <person name="Fukunaka R."/>
            <person name="Hamada M."/>
            <person name="Harada C."/>
            <person name="Hayashi A."/>
            <person name="Hijishita S."/>
            <person name="Honda M."/>
            <person name="Hosokawa S."/>
            <person name="Ichikawa Y."/>
            <person name="Idonuma A."/>
            <person name="Iijima M."/>
            <person name="Ikeda M."/>
            <person name="Ikeno M."/>
            <person name="Ito K."/>
            <person name="Ito S."/>
            <person name="Ito T."/>
            <person name="Ito Y."/>
            <person name="Ito Y."/>
            <person name="Iwabuchi A."/>
            <person name="Kamiya K."/>
            <person name="Karasawa W."/>
            <person name="Kurita K."/>
            <person name="Katagiri S."/>
            <person name="Kikuta A."/>
            <person name="Kobayashi H."/>
            <person name="Kobayashi N."/>
            <person name="Machita K."/>
            <person name="Maehara T."/>
            <person name="Masukawa M."/>
            <person name="Mizubayashi T."/>
            <person name="Mukai Y."/>
            <person name="Nagasaki H."/>
            <person name="Nagata Y."/>
            <person name="Naito S."/>
            <person name="Nakashima M."/>
            <person name="Nakama Y."/>
            <person name="Nakamichi Y."/>
            <person name="Nakamura M."/>
            <person name="Meguro A."/>
            <person name="Negishi M."/>
            <person name="Ohta I."/>
            <person name="Ohta T."/>
            <person name="Okamoto M."/>
            <person name="Ono N."/>
            <person name="Saji S."/>
            <person name="Sakaguchi M."/>
            <person name="Sakai K."/>
            <person name="Shibata M."/>
            <person name="Shimokawa T."/>
            <person name="Song J."/>
            <person name="Takazaki Y."/>
            <person name="Terasawa K."/>
            <person name="Tsugane M."/>
            <person name="Tsuji K."/>
            <person name="Ueda S."/>
            <person name="Waki K."/>
            <person name="Yamagata H."/>
            <person name="Yamamoto M."/>
            <person name="Yamamoto S."/>
            <person name="Yamane H."/>
            <person name="Yoshiki S."/>
            <person name="Yoshihara R."/>
            <person name="Yukawa K."/>
            <person name="Zhong H."/>
            <person name="Yano M."/>
            <person name="Yuan Q."/>
            <person name="Ouyang S."/>
            <person name="Liu J."/>
            <person name="Jones K.M."/>
            <person name="Gansberger K."/>
            <person name="Moffat K."/>
            <person name="Hill J."/>
            <person name="Bera J."/>
            <person name="Fadrosh D."/>
            <person name="Jin S."/>
            <person name="Johri S."/>
            <person name="Kim M."/>
            <person name="Overton L."/>
            <person name="Reardon M."/>
            <person name="Tsitrin T."/>
            <person name="Vuong H."/>
            <person name="Weaver B."/>
            <person name="Ciecko A."/>
            <person name="Tallon L."/>
            <person name="Jackson J."/>
            <person name="Pai G."/>
            <person name="Aken S.V."/>
            <person name="Utterback T."/>
            <person name="Reidmuller S."/>
            <person name="Feldblyum T."/>
            <person name="Hsiao J."/>
            <person name="Zismann V."/>
            <person name="Iobst S."/>
            <person name="de Vazeille A.R."/>
            <person name="Buell C.R."/>
            <person name="Ying K."/>
            <person name="Li Y."/>
            <person name="Lu T."/>
            <person name="Huang Y."/>
            <person name="Zhao Q."/>
            <person name="Feng Q."/>
            <person name="Zhang L."/>
            <person name="Zhu J."/>
            <person name="Weng Q."/>
            <person name="Mu J."/>
            <person name="Lu Y."/>
            <person name="Fan D."/>
            <person name="Liu Y."/>
            <person name="Guan J."/>
            <person name="Zhang Y."/>
            <person name="Yu S."/>
            <person name="Liu X."/>
            <person name="Zhang Y."/>
            <person name="Hong G."/>
            <person name="Han B."/>
            <person name="Choisne N."/>
            <person name="Demange N."/>
            <person name="Orjeda G."/>
            <person name="Samain S."/>
            <person name="Cattolico L."/>
            <person name="Pelletier E."/>
            <person name="Couloux A."/>
            <person name="Segurens B."/>
            <person name="Wincker P."/>
            <person name="D'Hont A."/>
            <person name="Scarpelli C."/>
            <person name="Weissenbach J."/>
            <person name="Salanoubat M."/>
            <person name="Quetier F."/>
            <person name="Yu Y."/>
            <person name="Kim H.R."/>
            <person name="Rambo T."/>
            <person name="Currie J."/>
            <person name="Collura K."/>
            <person name="Luo M."/>
            <person name="Yang T."/>
            <person name="Ammiraju J.S.S."/>
            <person name="Engler F."/>
            <person name="Soderlund C."/>
            <person name="Wing R.A."/>
            <person name="Palmer L.E."/>
            <person name="de la Bastide M."/>
            <person name="Spiegel L."/>
            <person name="Nascimento L."/>
            <person name="Zutavern T."/>
            <person name="O'Shaughnessy A."/>
            <person name="Dike S."/>
            <person name="Dedhia N."/>
            <person name="Preston R."/>
            <person name="Balija V."/>
            <person name="McCombie W.R."/>
            <person name="Chow T."/>
            <person name="Chen H."/>
            <person name="Chung M."/>
            <person name="Chen C."/>
            <person name="Shaw J."/>
            <person name="Wu H."/>
            <person name="Hsiao K."/>
            <person name="Chao Y."/>
            <person name="Chu M."/>
            <person name="Cheng C."/>
            <person name="Hour A."/>
            <person name="Lee P."/>
            <person name="Lin S."/>
            <person name="Lin Y."/>
            <person name="Liou J."/>
            <person name="Liu S."/>
            <person name="Hsing Y."/>
            <person name="Raghuvanshi S."/>
            <person name="Mohanty A."/>
            <person name="Bharti A.K."/>
            <person name="Gaur A."/>
            <person name="Gupta V."/>
            <person name="Kumar D."/>
            <person name="Ravi V."/>
            <person name="Vij S."/>
            <person name="Kapur A."/>
            <person name="Khurana P."/>
            <person name="Khurana P."/>
            <person name="Khurana J.P."/>
            <person name="Tyagi A.K."/>
            <person name="Gaikwad K."/>
            <person name="Singh A."/>
            <person name="Dalal V."/>
            <person name="Srivastava S."/>
            <person name="Dixit A."/>
            <person name="Pal A.K."/>
            <person name="Ghazi I.A."/>
            <person name="Yadav M."/>
            <person name="Pandit A."/>
            <person name="Bhargava A."/>
            <person name="Sureshbabu K."/>
            <person name="Batra K."/>
            <person name="Sharma T.R."/>
            <person name="Mohapatra T."/>
            <person name="Singh N.K."/>
            <person name="Messing J."/>
            <person name="Nelson A.B."/>
            <person name="Fuks G."/>
            <person name="Kavchok S."/>
            <person name="Keizer G."/>
            <person name="Linton E."/>
            <person name="Llaca V."/>
            <person name="Song R."/>
            <person name="Tanyolac B."/>
            <person name="Young S."/>
            <person name="Ho-Il K."/>
            <person name="Hahn J.H."/>
            <person name="Sangsakoo G."/>
            <person name="Vanavichit A."/>
            <person name="de Mattos Luiz.A.T."/>
            <person name="Zimmer P.D."/>
            <person name="Malone G."/>
            <person name="Dellagostin O."/>
            <person name="de Oliveira A.C."/>
            <person name="Bevan M."/>
            <person name="Bancroft I."/>
            <person name="Minx P."/>
            <person name="Cordum H."/>
            <person name="Wilson R."/>
            <person name="Cheng Z."/>
            <person name="Jin W."/>
            <person name="Jiang J."/>
            <person name="Leong S.A."/>
            <person name="Iwama H."/>
            <person name="Gojobori T."/>
            <person name="Itoh T."/>
            <person name="Niimura Y."/>
            <person name="Fujii Y."/>
            <person name="Habara T."/>
            <person name="Sakai H."/>
            <person name="Sato Y."/>
            <person name="Wilson G."/>
            <person name="Kumar K."/>
            <person name="McCouch S."/>
            <person name="Juretic N."/>
            <person name="Hoen D."/>
            <person name="Wright S."/>
            <person name="Bruskiewich R."/>
            <person name="Bureau T."/>
            <person name="Miyao A."/>
            <person name="Hirochika H."/>
            <person name="Nishikawa T."/>
            <person name="Kadowaki K."/>
            <person name="Sugiura M."/>
            <person name="Burr B."/>
            <person name="Sasaki T."/>
        </authorList>
    </citation>
    <scope>NUCLEOTIDE SEQUENCE [LARGE SCALE GENOMIC DNA]</scope>
    <source>
        <strain evidence="2">cv. Nipponbare</strain>
    </source>
</reference>
<dbReference type="Gramene" id="Os04t0465750-01">
    <property type="protein sequence ID" value="Os04t0465750-01"/>
    <property type="gene ID" value="Os04g0465750"/>
</dbReference>
<accession>A0A0P0WBB2</accession>
<dbReference type="EMBL" id="AP014960">
    <property type="protein sequence ID" value="BAS89604.1"/>
    <property type="molecule type" value="Genomic_DNA"/>
</dbReference>
<dbReference type="AlphaFoldDB" id="A0A0P0WBB2"/>
<protein>
    <submittedName>
        <fullName evidence="1">Os04g0465750 protein</fullName>
    </submittedName>
</protein>
<reference evidence="1 2" key="3">
    <citation type="journal article" date="2013" name="Rice">
        <title>Improvement of the Oryza sativa Nipponbare reference genome using next generation sequence and optical map data.</title>
        <authorList>
            <person name="Kawahara Y."/>
            <person name="de la Bastide M."/>
            <person name="Hamilton J.P."/>
            <person name="Kanamori H."/>
            <person name="McCombie W.R."/>
            <person name="Ouyang S."/>
            <person name="Schwartz D.C."/>
            <person name="Tanaka T."/>
            <person name="Wu J."/>
            <person name="Zhou S."/>
            <person name="Childs K.L."/>
            <person name="Davidson R.M."/>
            <person name="Lin H."/>
            <person name="Quesada-Ocampo L."/>
            <person name="Vaillancourt B."/>
            <person name="Sakai H."/>
            <person name="Lee S.S."/>
            <person name="Kim J."/>
            <person name="Numa H."/>
            <person name="Itoh T."/>
            <person name="Buell C.R."/>
            <person name="Matsumoto T."/>
        </authorList>
    </citation>
    <scope>NUCLEOTIDE SEQUENCE [LARGE SCALE GENOMIC DNA]</scope>
    <source>
        <strain evidence="2">cv. Nipponbare</strain>
    </source>
</reference>
<keyword evidence="2" id="KW-1185">Reference proteome</keyword>
<dbReference type="Proteomes" id="UP000059680">
    <property type="component" value="Chromosome 4"/>
</dbReference>
<evidence type="ECO:0000313" key="1">
    <source>
        <dbReference type="EMBL" id="BAS89604.1"/>
    </source>
</evidence>